<proteinExistence type="predicted"/>
<evidence type="ECO:0000313" key="1">
    <source>
        <dbReference type="EMBL" id="GAI62220.1"/>
    </source>
</evidence>
<accession>X1RGE1</accession>
<gene>
    <name evidence="1" type="ORF">S06H3_64735</name>
</gene>
<dbReference type="EMBL" id="BARV01043334">
    <property type="protein sequence ID" value="GAI62220.1"/>
    <property type="molecule type" value="Genomic_DNA"/>
</dbReference>
<sequence>MDLPREDMHLLIYDNTNDPALFDIINKELDDFRCETC</sequence>
<feature type="non-terminal residue" evidence="1">
    <location>
        <position position="37"/>
    </location>
</feature>
<name>X1RGE1_9ZZZZ</name>
<protein>
    <submittedName>
        <fullName evidence="1">Uncharacterized protein</fullName>
    </submittedName>
</protein>
<organism evidence="1">
    <name type="scientific">marine sediment metagenome</name>
    <dbReference type="NCBI Taxonomy" id="412755"/>
    <lineage>
        <taxon>unclassified sequences</taxon>
        <taxon>metagenomes</taxon>
        <taxon>ecological metagenomes</taxon>
    </lineage>
</organism>
<dbReference type="AlphaFoldDB" id="X1RGE1"/>
<reference evidence="1" key="1">
    <citation type="journal article" date="2014" name="Front. Microbiol.">
        <title>High frequency of phylogenetically diverse reductive dehalogenase-homologous genes in deep subseafloor sedimentary metagenomes.</title>
        <authorList>
            <person name="Kawai M."/>
            <person name="Futagami T."/>
            <person name="Toyoda A."/>
            <person name="Takaki Y."/>
            <person name="Nishi S."/>
            <person name="Hori S."/>
            <person name="Arai W."/>
            <person name="Tsubouchi T."/>
            <person name="Morono Y."/>
            <person name="Uchiyama I."/>
            <person name="Ito T."/>
            <person name="Fujiyama A."/>
            <person name="Inagaki F."/>
            <person name="Takami H."/>
        </authorList>
    </citation>
    <scope>NUCLEOTIDE SEQUENCE</scope>
    <source>
        <strain evidence="1">Expedition CK06-06</strain>
    </source>
</reference>
<comment type="caution">
    <text evidence="1">The sequence shown here is derived from an EMBL/GenBank/DDBJ whole genome shotgun (WGS) entry which is preliminary data.</text>
</comment>